<keyword evidence="4" id="KW-1185">Reference proteome</keyword>
<evidence type="ECO:0000256" key="2">
    <source>
        <dbReference type="SAM" id="MobiDB-lite"/>
    </source>
</evidence>
<accession>A0A2G5SD50</accession>
<feature type="region of interest" description="Disordered" evidence="2">
    <location>
        <begin position="149"/>
        <end position="174"/>
    </location>
</feature>
<evidence type="ECO:0000313" key="3">
    <source>
        <dbReference type="EMBL" id="PIC12849.1"/>
    </source>
</evidence>
<feature type="region of interest" description="Disordered" evidence="2">
    <location>
        <begin position="528"/>
        <end position="558"/>
    </location>
</feature>
<organism evidence="3 4">
    <name type="scientific">Caenorhabditis nigoni</name>
    <dbReference type="NCBI Taxonomy" id="1611254"/>
    <lineage>
        <taxon>Eukaryota</taxon>
        <taxon>Metazoa</taxon>
        <taxon>Ecdysozoa</taxon>
        <taxon>Nematoda</taxon>
        <taxon>Chromadorea</taxon>
        <taxon>Rhabditida</taxon>
        <taxon>Rhabditina</taxon>
        <taxon>Rhabditomorpha</taxon>
        <taxon>Rhabditoidea</taxon>
        <taxon>Rhabditidae</taxon>
        <taxon>Peloderinae</taxon>
        <taxon>Caenorhabditis</taxon>
    </lineage>
</organism>
<feature type="compositionally biased region" description="Polar residues" evidence="2">
    <location>
        <begin position="291"/>
        <end position="303"/>
    </location>
</feature>
<dbReference type="OrthoDB" id="10399666at2759"/>
<evidence type="ECO:0000313" key="4">
    <source>
        <dbReference type="Proteomes" id="UP000230233"/>
    </source>
</evidence>
<protein>
    <submittedName>
        <fullName evidence="3">Uncharacterized protein</fullName>
    </submittedName>
</protein>
<dbReference type="SUPFAM" id="SSF47095">
    <property type="entry name" value="HMG-box"/>
    <property type="match status" value="2"/>
</dbReference>
<dbReference type="InterPro" id="IPR036910">
    <property type="entry name" value="HMG_box_dom_sf"/>
</dbReference>
<reference evidence="4" key="1">
    <citation type="submission" date="2017-10" db="EMBL/GenBank/DDBJ databases">
        <title>Rapid genome shrinkage in a self-fertile nematode reveals novel sperm competition proteins.</title>
        <authorList>
            <person name="Yin D."/>
            <person name="Schwarz E.M."/>
            <person name="Thomas C.G."/>
            <person name="Felde R.L."/>
            <person name="Korf I.F."/>
            <person name="Cutter A.D."/>
            <person name="Schartner C.M."/>
            <person name="Ralston E.J."/>
            <person name="Meyer B.J."/>
            <person name="Haag E.S."/>
        </authorList>
    </citation>
    <scope>NUCLEOTIDE SEQUENCE [LARGE SCALE GENOMIC DNA]</scope>
    <source>
        <strain evidence="4">JU1422</strain>
    </source>
</reference>
<name>A0A2G5SD50_9PELO</name>
<proteinExistence type="predicted"/>
<sequence length="682" mass="79206">MLSISPPAASGATFPKRTINTMSGFSLWVEINEQKFRENNQNCTESQIMQKMKYFWRAKMLTEEKQKFNRLCEQRKREHELEKMRINQERLREKNPNCGSREIQPRSRIAASRAQREEFVQELDEQWNQLPEDTKKPFMEKYQKIRNAQNENQQGSQRMSPPAYFPPNSRPLPLQENCQNFQQIQNQNQNSRQTNFQEPETDFQQIHNQDSRQMNYEESRIPEIQNSQNIPQGIPVRIVKIKRVVLKNHHGQRIQNHGNGNLRFVSKNPHNNGPRLVRILEKAPGHVPENFGNQRYKTNSRPSSVWKFGSARKSQISHNPVKMEIVDSEYSDSQGYENYPDASENFPQDHNSEFQESSISNQMSNDQNYEEYDYQEHLGAPNPEYDVFSPPEDQFVTQNGPKLYKIVKNEHPVAQNYQNRQFQCSRAHFNGSKRPNQDFSDDCESPEYSNQVFEDFRELGALTNAQETSGASEYAQNGHLQYPVPNSNAPIMMSNAENYPEYGNRGSEGFQEIPVKFQIPEARRINRSNNSYRYSDSETSTSSEYYSNSENSKFSPVSQGCQLVQRNVNQYGQSDQYSDSTAQPGDSELCWKGTNAKNAPEDAPGFSEDFKSEFNAHQEFRDQKTEFLAPDAPESSEMDSELENSNLAPDAPKPYSRKYENWPIIDPNERILFDLPDGPIWM</sequence>
<dbReference type="EMBL" id="PDUG01000017">
    <property type="protein sequence ID" value="PIC12849.1"/>
    <property type="molecule type" value="Genomic_DNA"/>
</dbReference>
<comment type="caution">
    <text evidence="3">The sequence shown here is derived from an EMBL/GenBank/DDBJ whole genome shotgun (WGS) entry which is preliminary data.</text>
</comment>
<dbReference type="CDD" id="cd00084">
    <property type="entry name" value="HMG-box_SF"/>
    <property type="match status" value="1"/>
</dbReference>
<dbReference type="AlphaFoldDB" id="A0A2G5SD50"/>
<gene>
    <name evidence="3" type="ORF">B9Z55_028099</name>
</gene>
<dbReference type="Proteomes" id="UP000230233">
    <property type="component" value="Unassembled WGS sequence"/>
</dbReference>
<feature type="region of interest" description="Disordered" evidence="2">
    <location>
        <begin position="627"/>
        <end position="655"/>
    </location>
</feature>
<feature type="coiled-coil region" evidence="1">
    <location>
        <begin position="58"/>
        <end position="94"/>
    </location>
</feature>
<evidence type="ECO:0000256" key="1">
    <source>
        <dbReference type="SAM" id="Coils"/>
    </source>
</evidence>
<feature type="region of interest" description="Disordered" evidence="2">
    <location>
        <begin position="340"/>
        <end position="361"/>
    </location>
</feature>
<feature type="compositionally biased region" description="Polar residues" evidence="2">
    <location>
        <begin position="345"/>
        <end position="361"/>
    </location>
</feature>
<keyword evidence="1" id="KW-0175">Coiled coil</keyword>
<feature type="region of interest" description="Disordered" evidence="2">
    <location>
        <begin position="286"/>
        <end position="305"/>
    </location>
</feature>
<feature type="compositionally biased region" description="Low complexity" evidence="2">
    <location>
        <begin position="528"/>
        <end position="552"/>
    </location>
</feature>
<feature type="compositionally biased region" description="Polar residues" evidence="2">
    <location>
        <begin position="149"/>
        <end position="159"/>
    </location>
</feature>